<name>Q54LE7_DICDI</name>
<dbReference type="AlphaFoldDB" id="Q54LE7"/>
<organism evidence="1 2">
    <name type="scientific">Dictyostelium discoideum</name>
    <name type="common">Social amoeba</name>
    <dbReference type="NCBI Taxonomy" id="44689"/>
    <lineage>
        <taxon>Eukaryota</taxon>
        <taxon>Amoebozoa</taxon>
        <taxon>Evosea</taxon>
        <taxon>Eumycetozoa</taxon>
        <taxon>Dictyostelia</taxon>
        <taxon>Dictyosteliales</taxon>
        <taxon>Dictyosteliaceae</taxon>
        <taxon>Dictyostelium</taxon>
    </lineage>
</organism>
<evidence type="ECO:0000313" key="2">
    <source>
        <dbReference type="Proteomes" id="UP000002195"/>
    </source>
</evidence>
<gene>
    <name evidence="1" type="ORF">DDB_G0286815</name>
</gene>
<dbReference type="RefSeq" id="XP_637614.1">
    <property type="nucleotide sequence ID" value="XM_632522.1"/>
</dbReference>
<dbReference type="EMBL" id="AAFI02000089">
    <property type="protein sequence ID" value="EAL64163.1"/>
    <property type="molecule type" value="Genomic_DNA"/>
</dbReference>
<dbReference type="Proteomes" id="UP000002195">
    <property type="component" value="Unassembled WGS sequence"/>
</dbReference>
<sequence>MATPKKIIFFFFLISIVHLLQHRINLNYIKILSFQFFIFKILIEYPEKEDSLSILKDFVNISSEFPILKLDYITLFTGENT</sequence>
<evidence type="ECO:0000313" key="1">
    <source>
        <dbReference type="EMBL" id="EAL64163.1"/>
    </source>
</evidence>
<proteinExistence type="predicted"/>
<protein>
    <submittedName>
        <fullName evidence="1">Uncharacterized protein</fullName>
    </submittedName>
</protein>
<dbReference type="PaxDb" id="44689-DDB0218859"/>
<reference evidence="1 2" key="1">
    <citation type="journal article" date="2005" name="Nature">
        <title>The genome of the social amoeba Dictyostelium discoideum.</title>
        <authorList>
            <consortium name="The Dictyostelium discoideum Sequencing Consortium"/>
            <person name="Eichinger L."/>
            <person name="Pachebat J.A."/>
            <person name="Glockner G."/>
            <person name="Rajandream M.A."/>
            <person name="Sucgang R."/>
            <person name="Berriman M."/>
            <person name="Song J."/>
            <person name="Olsen R."/>
            <person name="Szafranski K."/>
            <person name="Xu Q."/>
            <person name="Tunggal B."/>
            <person name="Kummerfeld S."/>
            <person name="Madera M."/>
            <person name="Konfortov B.A."/>
            <person name="Rivero F."/>
            <person name="Bankier A.T."/>
            <person name="Lehmann R."/>
            <person name="Hamlin N."/>
            <person name="Davies R."/>
            <person name="Gaudet P."/>
            <person name="Fey P."/>
            <person name="Pilcher K."/>
            <person name="Chen G."/>
            <person name="Saunders D."/>
            <person name="Sodergren E."/>
            <person name="Davis P."/>
            <person name="Kerhornou A."/>
            <person name="Nie X."/>
            <person name="Hall N."/>
            <person name="Anjard C."/>
            <person name="Hemphill L."/>
            <person name="Bason N."/>
            <person name="Farbrother P."/>
            <person name="Desany B."/>
            <person name="Just E."/>
            <person name="Morio T."/>
            <person name="Rost R."/>
            <person name="Churcher C."/>
            <person name="Cooper J."/>
            <person name="Haydock S."/>
            <person name="van Driessche N."/>
            <person name="Cronin A."/>
            <person name="Goodhead I."/>
            <person name="Muzny D."/>
            <person name="Mourier T."/>
            <person name="Pain A."/>
            <person name="Lu M."/>
            <person name="Harper D."/>
            <person name="Lindsay R."/>
            <person name="Hauser H."/>
            <person name="James K."/>
            <person name="Quiles M."/>
            <person name="Madan Babu M."/>
            <person name="Saito T."/>
            <person name="Buchrieser C."/>
            <person name="Wardroper A."/>
            <person name="Felder M."/>
            <person name="Thangavelu M."/>
            <person name="Johnson D."/>
            <person name="Knights A."/>
            <person name="Loulseged H."/>
            <person name="Mungall K."/>
            <person name="Oliver K."/>
            <person name="Price C."/>
            <person name="Quail M.A."/>
            <person name="Urushihara H."/>
            <person name="Hernandez J."/>
            <person name="Rabbinowitsch E."/>
            <person name="Steffen D."/>
            <person name="Sanders M."/>
            <person name="Ma J."/>
            <person name="Kohara Y."/>
            <person name="Sharp S."/>
            <person name="Simmonds M."/>
            <person name="Spiegler S."/>
            <person name="Tivey A."/>
            <person name="Sugano S."/>
            <person name="White B."/>
            <person name="Walker D."/>
            <person name="Woodward J."/>
            <person name="Winckler T."/>
            <person name="Tanaka Y."/>
            <person name="Shaulsky G."/>
            <person name="Schleicher M."/>
            <person name="Weinstock G."/>
            <person name="Rosenthal A."/>
            <person name="Cox E.C."/>
            <person name="Chisholm R.L."/>
            <person name="Gibbs R."/>
            <person name="Loomis W.F."/>
            <person name="Platzer M."/>
            <person name="Kay R.R."/>
            <person name="Williams J."/>
            <person name="Dear P.H."/>
            <person name="Noegel A.A."/>
            <person name="Barrell B."/>
            <person name="Kuspa A."/>
        </authorList>
    </citation>
    <scope>NUCLEOTIDE SEQUENCE [LARGE SCALE GENOMIC DNA]</scope>
    <source>
        <strain evidence="1 2">AX4</strain>
    </source>
</reference>
<comment type="caution">
    <text evidence="1">The sequence shown here is derived from an EMBL/GenBank/DDBJ whole genome shotgun (WGS) entry which is preliminary data.</text>
</comment>
<keyword evidence="2" id="KW-1185">Reference proteome</keyword>
<accession>Q54LE7</accession>
<dbReference type="HOGENOM" id="CLU_2578876_0_0_1"/>
<dbReference type="GeneID" id="8625754"/>
<dbReference type="KEGG" id="ddi:DDB_G0286815"/>
<dbReference type="VEuPathDB" id="AmoebaDB:DDB_G0286815"/>
<dbReference type="InParanoid" id="Q54LE7"/>